<accession>A4SXF3</accession>
<feature type="transmembrane region" description="Helical" evidence="5">
    <location>
        <begin position="77"/>
        <end position="97"/>
    </location>
</feature>
<evidence type="ECO:0000313" key="8">
    <source>
        <dbReference type="Proteomes" id="UP000000231"/>
    </source>
</evidence>
<keyword evidence="8" id="KW-1185">Reference proteome</keyword>
<dbReference type="eggNOG" id="COG3000">
    <property type="taxonomic scope" value="Bacteria"/>
</dbReference>
<evidence type="ECO:0000256" key="3">
    <source>
        <dbReference type="ARBA" id="ARBA00022989"/>
    </source>
</evidence>
<keyword evidence="2 5" id="KW-0812">Transmembrane</keyword>
<reference evidence="7 8" key="1">
    <citation type="journal article" date="2012" name="Stand. Genomic Sci.">
        <title>Complete genome sequence of Polynucleobacter necessarius subsp. asymbioticus type strain (QLW-P1DMWA-1(T)).</title>
        <authorList>
            <person name="Meincke L."/>
            <person name="Copeland A."/>
            <person name="Lapidus A."/>
            <person name="Lucas S."/>
            <person name="Berry K.W."/>
            <person name="Del Rio T.G."/>
            <person name="Hammon N."/>
            <person name="Dalin E."/>
            <person name="Tice H."/>
            <person name="Pitluck S."/>
            <person name="Richardson P."/>
            <person name="Bruce D."/>
            <person name="Goodwin L."/>
            <person name="Han C."/>
            <person name="Tapia R."/>
            <person name="Detter J.C."/>
            <person name="Schmutz J."/>
            <person name="Brettin T."/>
            <person name="Larimer F."/>
            <person name="Land M."/>
            <person name="Hauser L."/>
            <person name="Kyrpides N.C."/>
            <person name="Ivanova N."/>
            <person name="Goker M."/>
            <person name="Woyke T."/>
            <person name="Wu Q.L."/>
            <person name="Pockl M."/>
            <person name="Hahn M.W."/>
            <person name="Klenk H.P."/>
        </authorList>
    </citation>
    <scope>NUCLEOTIDE SEQUENCE [LARGE SCALE GENOMIC DNA]</scope>
    <source>
        <strain evidence="8">DSM 18221 / CIP 109841 / QLW-P1DMWA-1</strain>
    </source>
</reference>
<dbReference type="EMBL" id="CP000655">
    <property type="protein sequence ID" value="ABP34167.1"/>
    <property type="molecule type" value="Genomic_DNA"/>
</dbReference>
<keyword evidence="3 5" id="KW-1133">Transmembrane helix</keyword>
<dbReference type="PANTHER" id="PTHR11863">
    <property type="entry name" value="STEROL DESATURASE"/>
    <property type="match status" value="1"/>
</dbReference>
<protein>
    <recommendedName>
        <fullName evidence="6">Fatty acid hydroxylase domain-containing protein</fullName>
    </recommendedName>
</protein>
<dbReference type="Proteomes" id="UP000000231">
    <property type="component" value="Chromosome"/>
</dbReference>
<evidence type="ECO:0000256" key="5">
    <source>
        <dbReference type="SAM" id="Phobius"/>
    </source>
</evidence>
<dbReference type="InterPro" id="IPR050307">
    <property type="entry name" value="Sterol_Desaturase_Related"/>
</dbReference>
<proteinExistence type="predicted"/>
<dbReference type="HOGENOM" id="CLU_033631_3_1_4"/>
<comment type="subcellular location">
    <subcellularLocation>
        <location evidence="1">Membrane</location>
    </subcellularLocation>
</comment>
<keyword evidence="4 5" id="KW-0472">Membrane</keyword>
<dbReference type="InterPro" id="IPR006694">
    <property type="entry name" value="Fatty_acid_hydroxylase"/>
</dbReference>
<dbReference type="GO" id="GO:0005506">
    <property type="term" value="F:iron ion binding"/>
    <property type="evidence" value="ECO:0007669"/>
    <property type="project" value="InterPro"/>
</dbReference>
<dbReference type="Pfam" id="PF04116">
    <property type="entry name" value="FA_hydroxylase"/>
    <property type="match status" value="1"/>
</dbReference>
<dbReference type="RefSeq" id="WP_011902792.1">
    <property type="nucleotide sequence ID" value="NC_009379.1"/>
</dbReference>
<feature type="domain" description="Fatty acid hydroxylase" evidence="6">
    <location>
        <begin position="85"/>
        <end position="214"/>
    </location>
</feature>
<name>A4SXF3_POLAQ</name>
<evidence type="ECO:0000313" key="7">
    <source>
        <dbReference type="EMBL" id="ABP34167.1"/>
    </source>
</evidence>
<dbReference type="GO" id="GO:0016491">
    <property type="term" value="F:oxidoreductase activity"/>
    <property type="evidence" value="ECO:0007669"/>
    <property type="project" value="InterPro"/>
</dbReference>
<dbReference type="KEGG" id="pnu:Pnuc_0951"/>
<dbReference type="GO" id="GO:0016020">
    <property type="term" value="C:membrane"/>
    <property type="evidence" value="ECO:0007669"/>
    <property type="project" value="UniProtKB-SubCell"/>
</dbReference>
<gene>
    <name evidence="7" type="ordered locus">Pnuc_0951</name>
</gene>
<evidence type="ECO:0000256" key="1">
    <source>
        <dbReference type="ARBA" id="ARBA00004370"/>
    </source>
</evidence>
<organism evidence="7 8">
    <name type="scientific">Polynucleobacter asymbioticus (strain DSM 18221 / CIP 109841 / QLW-P1DMWA-1)</name>
    <name type="common">Polynucleobacter necessarius subsp. asymbioticus</name>
    <dbReference type="NCBI Taxonomy" id="312153"/>
    <lineage>
        <taxon>Bacteria</taxon>
        <taxon>Pseudomonadati</taxon>
        <taxon>Pseudomonadota</taxon>
        <taxon>Betaproteobacteria</taxon>
        <taxon>Burkholderiales</taxon>
        <taxon>Burkholderiaceae</taxon>
        <taxon>Polynucleobacter</taxon>
    </lineage>
</organism>
<evidence type="ECO:0000259" key="6">
    <source>
        <dbReference type="Pfam" id="PF04116"/>
    </source>
</evidence>
<evidence type="ECO:0000256" key="4">
    <source>
        <dbReference type="ARBA" id="ARBA00023136"/>
    </source>
</evidence>
<dbReference type="AlphaFoldDB" id="A4SXF3"/>
<dbReference type="GO" id="GO:0008610">
    <property type="term" value="P:lipid biosynthetic process"/>
    <property type="evidence" value="ECO:0007669"/>
    <property type="project" value="InterPro"/>
</dbReference>
<sequence>MNVLLPYLASPIILIGLSYWERKYPLYPYGSDKGWHKRLFIYAALGLLATTLIGLASEPFTEKLNAHSVVAHFFSEMPSWLNGFVAYFFISFFVYWWHRYRHHSNTAWKVFHQIHHSTYRLQAATAFYAHPSDFAANLTIINLVSYGLLGFNIESAAWATLWVAVFEYWEHTNIRTPHWLGYFIVRPEMHRIHHERNRHSNNYGLPLWDILFGTYENSSRVVECGFEIDEEERVVDMLACKQVQ</sequence>
<evidence type="ECO:0000256" key="2">
    <source>
        <dbReference type="ARBA" id="ARBA00022692"/>
    </source>
</evidence>
<dbReference type="GeneID" id="31481322"/>
<feature type="transmembrane region" description="Helical" evidence="5">
    <location>
        <begin position="39"/>
        <end position="57"/>
    </location>
</feature>